<organism evidence="2 3">
    <name type="scientific">Candidatus Neptunichlamydia vexilliferae</name>
    <dbReference type="NCBI Taxonomy" id="1651774"/>
    <lineage>
        <taxon>Bacteria</taxon>
        <taxon>Pseudomonadati</taxon>
        <taxon>Chlamydiota</taxon>
        <taxon>Chlamydiia</taxon>
        <taxon>Parachlamydiales</taxon>
        <taxon>Simkaniaceae</taxon>
        <taxon>Candidatus Neptunichlamydia</taxon>
    </lineage>
</organism>
<evidence type="ECO:0000313" key="2">
    <source>
        <dbReference type="EMBL" id="MBF5059465.1"/>
    </source>
</evidence>
<accession>A0ABS0AZB3</accession>
<name>A0ABS0AZB3_9BACT</name>
<evidence type="ECO:0000313" key="3">
    <source>
        <dbReference type="Proteomes" id="UP001194714"/>
    </source>
</evidence>
<sequence length="127" mass="13433">MPIFNANKYIEPTAVLAVSLVPCIPAVLKMLDGTTRIPVVLTGALSAAVLGTMQDKKTAEKVAATALAYFLVWGVARTAKSEKFFFHWKGAALGAALAVVATLLNLRKVRLDFKFKALKGTGVSGIA</sequence>
<keyword evidence="1" id="KW-1133">Transmembrane helix</keyword>
<dbReference type="Proteomes" id="UP001194714">
    <property type="component" value="Unassembled WGS sequence"/>
</dbReference>
<proteinExistence type="predicted"/>
<feature type="transmembrane region" description="Helical" evidence="1">
    <location>
        <begin position="85"/>
        <end position="106"/>
    </location>
</feature>
<keyword evidence="1" id="KW-0812">Transmembrane</keyword>
<evidence type="ECO:0000256" key="1">
    <source>
        <dbReference type="SAM" id="Phobius"/>
    </source>
</evidence>
<reference evidence="2 3" key="1">
    <citation type="submission" date="2020-01" db="EMBL/GenBank/DDBJ databases">
        <title>Draft genome sequence of Cand. Neptunochlamydia vexilliferae K9.</title>
        <authorList>
            <person name="Schulz F."/>
            <person name="Koestlbacher S."/>
            <person name="Wascher F."/>
            <person name="Pizzetti I."/>
            <person name="Horn M."/>
        </authorList>
    </citation>
    <scope>NUCLEOTIDE SEQUENCE [LARGE SCALE GENOMIC DNA]</scope>
    <source>
        <strain evidence="2 3">K9</strain>
    </source>
</reference>
<dbReference type="EMBL" id="JAAEJV010000024">
    <property type="protein sequence ID" value="MBF5059465.1"/>
    <property type="molecule type" value="Genomic_DNA"/>
</dbReference>
<feature type="transmembrane region" description="Helical" evidence="1">
    <location>
        <begin position="62"/>
        <end position="79"/>
    </location>
</feature>
<dbReference type="RefSeq" id="WP_194847769.1">
    <property type="nucleotide sequence ID" value="NZ_JAAEJV010000024.1"/>
</dbReference>
<gene>
    <name evidence="2" type="ORF">NEPTK9_000979</name>
</gene>
<keyword evidence="1" id="KW-0472">Membrane</keyword>
<comment type="caution">
    <text evidence="2">The sequence shown here is derived from an EMBL/GenBank/DDBJ whole genome shotgun (WGS) entry which is preliminary data.</text>
</comment>
<keyword evidence="3" id="KW-1185">Reference proteome</keyword>
<protein>
    <submittedName>
        <fullName evidence="2">Uncharacterized protein</fullName>
    </submittedName>
</protein>